<sequence>MNIVTLQTFLTIVETGSLVRASEKLNVTQSTVTARLRGLEETLGQTLLNRQKSGATLTPAGTKLLRYAEVMTGLWRQARQETSLPEGVTSVCNFGCHVDLWPGPGRAFFEAVNRLSPTMALAASQGEHEALERQLGSGLVDVAMTYRPSVHGNRTIHALKPERLVLYATRPDNPIRFTPDYIYVDLGEEFRDQHAAAYANAGISRVSFDSAIWALDFLLANGGSAYLPDRLAAPHLASGAIFEISEAPVFTRNTYLVVNDHAATGWDWLPGLVRDLGE</sequence>
<proteinExistence type="inferred from homology"/>
<evidence type="ECO:0000313" key="7">
    <source>
        <dbReference type="Proteomes" id="UP001652564"/>
    </source>
</evidence>
<dbReference type="PRINTS" id="PR00039">
    <property type="entry name" value="HTHLYSR"/>
</dbReference>
<evidence type="ECO:0000256" key="4">
    <source>
        <dbReference type="ARBA" id="ARBA00023163"/>
    </source>
</evidence>
<dbReference type="Proteomes" id="UP001652564">
    <property type="component" value="Unassembled WGS sequence"/>
</dbReference>
<dbReference type="RefSeq" id="WP_263739672.1">
    <property type="nucleotide sequence ID" value="NZ_JAOWKZ010000002.1"/>
</dbReference>
<dbReference type="InterPro" id="IPR000847">
    <property type="entry name" value="LysR_HTH_N"/>
</dbReference>
<accession>A0ABT2ZMY2</accession>
<organism evidence="6 7">
    <name type="scientific">Albidovulum litorale</name>
    <dbReference type="NCBI Taxonomy" id="2984134"/>
    <lineage>
        <taxon>Bacteria</taxon>
        <taxon>Pseudomonadati</taxon>
        <taxon>Pseudomonadota</taxon>
        <taxon>Alphaproteobacteria</taxon>
        <taxon>Rhodobacterales</taxon>
        <taxon>Paracoccaceae</taxon>
        <taxon>Albidovulum</taxon>
    </lineage>
</organism>
<comment type="caution">
    <text evidence="6">The sequence shown here is derived from an EMBL/GenBank/DDBJ whole genome shotgun (WGS) entry which is preliminary data.</text>
</comment>
<keyword evidence="2" id="KW-0805">Transcription regulation</keyword>
<dbReference type="Gene3D" id="1.10.10.10">
    <property type="entry name" value="Winged helix-like DNA-binding domain superfamily/Winged helix DNA-binding domain"/>
    <property type="match status" value="1"/>
</dbReference>
<dbReference type="PANTHER" id="PTHR30126">
    <property type="entry name" value="HTH-TYPE TRANSCRIPTIONAL REGULATOR"/>
    <property type="match status" value="1"/>
</dbReference>
<dbReference type="InterPro" id="IPR036388">
    <property type="entry name" value="WH-like_DNA-bd_sf"/>
</dbReference>
<dbReference type="SUPFAM" id="SSF53850">
    <property type="entry name" value="Periplasmic binding protein-like II"/>
    <property type="match status" value="1"/>
</dbReference>
<dbReference type="Pfam" id="PF00126">
    <property type="entry name" value="HTH_1"/>
    <property type="match status" value="1"/>
</dbReference>
<dbReference type="PROSITE" id="PS50931">
    <property type="entry name" value="HTH_LYSR"/>
    <property type="match status" value="1"/>
</dbReference>
<evidence type="ECO:0000313" key="6">
    <source>
        <dbReference type="EMBL" id="MCV2872490.1"/>
    </source>
</evidence>
<gene>
    <name evidence="6" type="ORF">OEZ71_09290</name>
</gene>
<dbReference type="InterPro" id="IPR036390">
    <property type="entry name" value="WH_DNA-bd_sf"/>
</dbReference>
<keyword evidence="7" id="KW-1185">Reference proteome</keyword>
<reference evidence="6 7" key="1">
    <citation type="submission" date="2022-10" db="EMBL/GenBank/DDBJ databases">
        <title>Defluviimonas sp. nov., isolated from ocean surface sediments.</title>
        <authorList>
            <person name="He W."/>
            <person name="Wang L."/>
            <person name="Zhang D.-F."/>
        </authorList>
    </citation>
    <scope>NUCLEOTIDE SEQUENCE [LARGE SCALE GENOMIC DNA]</scope>
    <source>
        <strain evidence="6 7">WL0050</strain>
    </source>
</reference>
<dbReference type="EMBL" id="JAOWKZ010000002">
    <property type="protein sequence ID" value="MCV2872490.1"/>
    <property type="molecule type" value="Genomic_DNA"/>
</dbReference>
<dbReference type="SUPFAM" id="SSF46785">
    <property type="entry name" value="Winged helix' DNA-binding domain"/>
    <property type="match status" value="1"/>
</dbReference>
<dbReference type="InterPro" id="IPR005119">
    <property type="entry name" value="LysR_subst-bd"/>
</dbReference>
<evidence type="ECO:0000259" key="5">
    <source>
        <dbReference type="PROSITE" id="PS50931"/>
    </source>
</evidence>
<feature type="domain" description="HTH lysR-type" evidence="5">
    <location>
        <begin position="1"/>
        <end position="58"/>
    </location>
</feature>
<protein>
    <submittedName>
        <fullName evidence="6">LysR family transcriptional regulator</fullName>
    </submittedName>
</protein>
<keyword evidence="4" id="KW-0804">Transcription</keyword>
<dbReference type="Pfam" id="PF03466">
    <property type="entry name" value="LysR_substrate"/>
    <property type="match status" value="1"/>
</dbReference>
<evidence type="ECO:0000256" key="3">
    <source>
        <dbReference type="ARBA" id="ARBA00023125"/>
    </source>
</evidence>
<comment type="similarity">
    <text evidence="1">Belongs to the LysR transcriptional regulatory family.</text>
</comment>
<evidence type="ECO:0000256" key="1">
    <source>
        <dbReference type="ARBA" id="ARBA00009437"/>
    </source>
</evidence>
<evidence type="ECO:0000256" key="2">
    <source>
        <dbReference type="ARBA" id="ARBA00023015"/>
    </source>
</evidence>
<keyword evidence="3" id="KW-0238">DNA-binding</keyword>
<dbReference type="PANTHER" id="PTHR30126:SF21">
    <property type="entry name" value="TRANSCRIPTIONAL REGULATOR-RELATED"/>
    <property type="match status" value="1"/>
</dbReference>
<name>A0ABT2ZMY2_9RHOB</name>